<dbReference type="RefSeq" id="WP_206898104.1">
    <property type="nucleotide sequence ID" value="NZ_JAFLWI010000003.1"/>
</dbReference>
<gene>
    <name evidence="1" type="ORF">JZO71_02870</name>
</gene>
<dbReference type="EMBL" id="JAFLWI010000003">
    <property type="protein sequence ID" value="MBO0481265.1"/>
    <property type="molecule type" value="Genomic_DNA"/>
</dbReference>
<proteinExistence type="predicted"/>
<evidence type="ECO:0000313" key="1">
    <source>
        <dbReference type="EMBL" id="MBO0481265.1"/>
    </source>
</evidence>
<evidence type="ECO:0000313" key="2">
    <source>
        <dbReference type="Proteomes" id="UP000664832"/>
    </source>
</evidence>
<accession>A0ABS3HXS9</accession>
<sequence>MEKKEYASMFETEDSKFTGEEITNFKKYIEENSIRSDNSFEFFEENLTYFSLRHTSPNFYSPSRFFHTNSNFIISDEMEKNLKLYKKSIEWAKETIHPEDSEYVIKQEKYRFINELSVEIEGLIEHLNTFALEDYQCIDILIYKGDAIYQYLPGKNFIFTWRKNCREKIELLYENQFFQNEESFDKISNDEMIIVPIFIPVRECLFLGEFGYRDALITYGQLIERMYSYLKKSKNVVLLRYFDNLEVHKIFNIDGIDKSILNLLVISEI</sequence>
<comment type="caution">
    <text evidence="1">The sequence shown here is derived from an EMBL/GenBank/DDBJ whole genome shotgun (WGS) entry which is preliminary data.</text>
</comment>
<protein>
    <submittedName>
        <fullName evidence="1">Uncharacterized protein</fullName>
    </submittedName>
</protein>
<keyword evidence="2" id="KW-1185">Reference proteome</keyword>
<name>A0ABS3HXS9_9ENTE</name>
<organism evidence="1 2">
    <name type="scientific">Candidatus Enterococcus courvalinii</name>
    <dbReference type="NCBI Taxonomy" id="2815329"/>
    <lineage>
        <taxon>Bacteria</taxon>
        <taxon>Bacillati</taxon>
        <taxon>Bacillota</taxon>
        <taxon>Bacilli</taxon>
        <taxon>Lactobacillales</taxon>
        <taxon>Enterococcaceae</taxon>
        <taxon>Enterococcus</taxon>
    </lineage>
</organism>
<reference evidence="1 2" key="1">
    <citation type="submission" date="2021-03" db="EMBL/GenBank/DDBJ databases">
        <title>Enterococcal diversity collection.</title>
        <authorList>
            <person name="Gilmore M.S."/>
            <person name="Schwartzman J."/>
            <person name="Van Tyne D."/>
            <person name="Martin M."/>
            <person name="Earl A.M."/>
            <person name="Manson A.L."/>
            <person name="Straub T."/>
            <person name="Salamzade R."/>
            <person name="Saavedra J."/>
            <person name="Lebreton F."/>
            <person name="Prichula J."/>
            <person name="Schaufler K."/>
            <person name="Gaca A."/>
            <person name="Sgardioli B."/>
            <person name="Wagenaar J."/>
            <person name="Strong T."/>
        </authorList>
    </citation>
    <scope>NUCLEOTIDE SEQUENCE [LARGE SCALE GENOMIC DNA]</scope>
    <source>
        <strain evidence="1 2">MSG2901</strain>
    </source>
</reference>
<dbReference type="Proteomes" id="UP000664832">
    <property type="component" value="Unassembled WGS sequence"/>
</dbReference>